<dbReference type="OrthoDB" id="3899662at2759"/>
<accession>A0A6A6AD47</accession>
<dbReference type="GeneID" id="54408637"/>
<feature type="compositionally biased region" description="Basic and acidic residues" evidence="1">
    <location>
        <begin position="192"/>
        <end position="204"/>
    </location>
</feature>
<protein>
    <submittedName>
        <fullName evidence="2">Uncharacterized protein</fullName>
    </submittedName>
</protein>
<dbReference type="RefSeq" id="XP_033523237.1">
    <property type="nucleotide sequence ID" value="XM_033668205.1"/>
</dbReference>
<reference evidence="2" key="1">
    <citation type="journal article" date="2020" name="Stud. Mycol.">
        <title>101 Dothideomycetes genomes: a test case for predicting lifestyles and emergence of pathogens.</title>
        <authorList>
            <person name="Haridas S."/>
            <person name="Albert R."/>
            <person name="Binder M."/>
            <person name="Bloem J."/>
            <person name="Labutti K."/>
            <person name="Salamov A."/>
            <person name="Andreopoulos B."/>
            <person name="Baker S."/>
            <person name="Barry K."/>
            <person name="Bills G."/>
            <person name="Bluhm B."/>
            <person name="Cannon C."/>
            <person name="Castanera R."/>
            <person name="Culley D."/>
            <person name="Daum C."/>
            <person name="Ezra D."/>
            <person name="Gonzalez J."/>
            <person name="Henrissat B."/>
            <person name="Kuo A."/>
            <person name="Liang C."/>
            <person name="Lipzen A."/>
            <person name="Lutzoni F."/>
            <person name="Magnuson J."/>
            <person name="Mondo S."/>
            <person name="Nolan M."/>
            <person name="Ohm R."/>
            <person name="Pangilinan J."/>
            <person name="Park H.-J."/>
            <person name="Ramirez L."/>
            <person name="Alfaro M."/>
            <person name="Sun H."/>
            <person name="Tritt A."/>
            <person name="Yoshinaga Y."/>
            <person name="Zwiers L.-H."/>
            <person name="Turgeon B."/>
            <person name="Goodwin S."/>
            <person name="Spatafora J."/>
            <person name="Crous P."/>
            <person name="Grigoriev I."/>
        </authorList>
    </citation>
    <scope>NUCLEOTIDE SEQUENCE</scope>
    <source>
        <strain evidence="2">CBS 119687</strain>
    </source>
</reference>
<gene>
    <name evidence="2" type="ORF">P153DRAFT_367176</name>
</gene>
<proteinExistence type="predicted"/>
<dbReference type="EMBL" id="ML977507">
    <property type="protein sequence ID" value="KAF2128848.1"/>
    <property type="molecule type" value="Genomic_DNA"/>
</dbReference>
<evidence type="ECO:0000313" key="2">
    <source>
        <dbReference type="EMBL" id="KAF2128848.1"/>
    </source>
</evidence>
<dbReference type="AlphaFoldDB" id="A0A6A6AD47"/>
<dbReference type="Proteomes" id="UP000799771">
    <property type="component" value="Unassembled WGS sequence"/>
</dbReference>
<sequence length="388" mass="43353">MSITSESSSIDRAYSAFLALPTELRCHIYDFLLADSQAVTISAGYVTIFGNRIQDRARKTEIPGLPLDFAPIVRRHYDASLLSVANPPEIPIDNGWMSEVGEGKLGYPAPLALLQTSRLVNDELQDYMNKKKAIAQAQTSDESEDDEEEEDEEGLSLYVTYPYGVLVLKSMYPFLLKQAKRVYITGYYSSPKDAEPEIEERHEASDEELLTNSVEDSESFGPRRIRSFVRLAAGRTRSSTSPTSRPRLRLCGAHRSHQSSIPEIKTLFPSFSSKTMAHAPDALAHLVRTLLPPSPTQLVKLSARIVYPGEYKFVWSDDSPVTHIMRSICGGKIDMQVKRSSIGTGLYLVARPKTDGRMISTSWVNWRVSPEKRGGVDVEDLDGFLIEE</sequence>
<feature type="region of interest" description="Disordered" evidence="1">
    <location>
        <begin position="192"/>
        <end position="218"/>
    </location>
</feature>
<name>A0A6A6AD47_9PLEO</name>
<keyword evidence="3" id="KW-1185">Reference proteome</keyword>
<evidence type="ECO:0000256" key="1">
    <source>
        <dbReference type="SAM" id="MobiDB-lite"/>
    </source>
</evidence>
<organism evidence="2 3">
    <name type="scientific">Dothidotthia symphoricarpi CBS 119687</name>
    <dbReference type="NCBI Taxonomy" id="1392245"/>
    <lineage>
        <taxon>Eukaryota</taxon>
        <taxon>Fungi</taxon>
        <taxon>Dikarya</taxon>
        <taxon>Ascomycota</taxon>
        <taxon>Pezizomycotina</taxon>
        <taxon>Dothideomycetes</taxon>
        <taxon>Pleosporomycetidae</taxon>
        <taxon>Pleosporales</taxon>
        <taxon>Dothidotthiaceae</taxon>
        <taxon>Dothidotthia</taxon>
    </lineage>
</organism>
<evidence type="ECO:0000313" key="3">
    <source>
        <dbReference type="Proteomes" id="UP000799771"/>
    </source>
</evidence>